<sequence length="257" mass="30181">MNKLSRSLHRLVGLWTIPFIFLIVIINSWYFAERANIAGIKPMVNPKHIKLDILNYQNEKKSLFPFDIDYDKAVKIAEKAIPHLKVKNIFPAIDSTETIYVMGYSNVPLVRQRANRVYINPYNYKIEHIQSAAKSSTIMWINDIVDPLHFGYWGGITTKVLWFIFGLIISILILSGVYISLKRKPRLKQKSRIEKIFLNGINTLVICCLFYFMLKRLQTRYEATVLAHCVVFVFWMLLFALLYYVLVFNIRKTRNHN</sequence>
<keyword evidence="3" id="KW-1185">Reference proteome</keyword>
<keyword evidence="1" id="KW-0472">Membrane</keyword>
<dbReference type="AlphaFoldDB" id="A0A023BZ51"/>
<comment type="caution">
    <text evidence="2">The sequence shown here is derived from an EMBL/GenBank/DDBJ whole genome shotgun (WGS) entry which is preliminary data.</text>
</comment>
<reference evidence="2 3" key="1">
    <citation type="submission" date="2014-04" db="EMBL/GenBank/DDBJ databases">
        <title>Aquimarina sp. 22II-S11-z7 Genome Sequencing.</title>
        <authorList>
            <person name="Lai Q."/>
        </authorList>
    </citation>
    <scope>NUCLEOTIDE SEQUENCE [LARGE SCALE GENOMIC DNA]</scope>
    <source>
        <strain evidence="2 3">22II-S11-z7</strain>
    </source>
</reference>
<feature type="transmembrane region" description="Helical" evidence="1">
    <location>
        <begin position="160"/>
        <end position="181"/>
    </location>
</feature>
<dbReference type="EMBL" id="AQRA01000001">
    <property type="protein sequence ID" value="EZH75224.1"/>
    <property type="molecule type" value="Genomic_DNA"/>
</dbReference>
<dbReference type="OrthoDB" id="111691at2"/>
<feature type="transmembrane region" description="Helical" evidence="1">
    <location>
        <begin position="225"/>
        <end position="246"/>
    </location>
</feature>
<feature type="transmembrane region" description="Helical" evidence="1">
    <location>
        <begin position="12"/>
        <end position="32"/>
    </location>
</feature>
<organism evidence="2 3">
    <name type="scientific">Aquimarina atlantica</name>
    <dbReference type="NCBI Taxonomy" id="1317122"/>
    <lineage>
        <taxon>Bacteria</taxon>
        <taxon>Pseudomonadati</taxon>
        <taxon>Bacteroidota</taxon>
        <taxon>Flavobacteriia</taxon>
        <taxon>Flavobacteriales</taxon>
        <taxon>Flavobacteriaceae</taxon>
        <taxon>Aquimarina</taxon>
    </lineage>
</organism>
<evidence type="ECO:0000256" key="1">
    <source>
        <dbReference type="SAM" id="Phobius"/>
    </source>
</evidence>
<evidence type="ECO:0000313" key="3">
    <source>
        <dbReference type="Proteomes" id="UP000023541"/>
    </source>
</evidence>
<feature type="transmembrane region" description="Helical" evidence="1">
    <location>
        <begin position="193"/>
        <end position="213"/>
    </location>
</feature>
<name>A0A023BZ51_9FLAO</name>
<dbReference type="InterPro" id="IPR005625">
    <property type="entry name" value="PepSY-ass_TM"/>
</dbReference>
<keyword evidence="1" id="KW-1133">Transmembrane helix</keyword>
<dbReference type="Proteomes" id="UP000023541">
    <property type="component" value="Unassembled WGS sequence"/>
</dbReference>
<protein>
    <recommendedName>
        <fullName evidence="4">Peptidase</fullName>
    </recommendedName>
</protein>
<proteinExistence type="predicted"/>
<dbReference type="PANTHER" id="PTHR34219">
    <property type="entry name" value="IRON-REGULATED INNER MEMBRANE PROTEIN-RELATED"/>
    <property type="match status" value="1"/>
</dbReference>
<dbReference type="eggNOG" id="COG3182">
    <property type="taxonomic scope" value="Bacteria"/>
</dbReference>
<evidence type="ECO:0000313" key="2">
    <source>
        <dbReference type="EMBL" id="EZH75224.1"/>
    </source>
</evidence>
<dbReference type="PANTHER" id="PTHR34219:SF8">
    <property type="entry name" value="PEPSY DOMAIN-CONTAINING PROTEIN"/>
    <property type="match status" value="1"/>
</dbReference>
<evidence type="ECO:0008006" key="4">
    <source>
        <dbReference type="Google" id="ProtNLM"/>
    </source>
</evidence>
<dbReference type="STRING" id="1317122.ATO12_00165"/>
<dbReference type="Pfam" id="PF03929">
    <property type="entry name" value="PepSY_TM"/>
    <property type="match status" value="1"/>
</dbReference>
<keyword evidence="1" id="KW-0812">Transmembrane</keyword>
<accession>A0A023BZ51</accession>
<gene>
    <name evidence="2" type="ORF">ATO12_00165</name>
</gene>
<dbReference type="RefSeq" id="WP_034237527.1">
    <property type="nucleotide sequence ID" value="NZ_AQRA01000001.1"/>
</dbReference>